<dbReference type="InterPro" id="IPR011050">
    <property type="entry name" value="Pectin_lyase_fold/virulence"/>
</dbReference>
<dbReference type="Gene3D" id="2.160.20.10">
    <property type="entry name" value="Single-stranded right-handed beta-helix, Pectin lyase-like"/>
    <property type="match status" value="1"/>
</dbReference>
<keyword evidence="4" id="KW-0624">Polysaccharide degradation</keyword>
<evidence type="ECO:0000256" key="5">
    <source>
        <dbReference type="SAM" id="MobiDB-lite"/>
    </source>
</evidence>
<evidence type="ECO:0000256" key="3">
    <source>
        <dbReference type="ARBA" id="ARBA00023239"/>
    </source>
</evidence>
<dbReference type="PANTHER" id="PTHR31683:SF18">
    <property type="entry name" value="PECTATE LYASE 21-RELATED"/>
    <property type="match status" value="1"/>
</dbReference>
<evidence type="ECO:0000313" key="8">
    <source>
        <dbReference type="EMBL" id="KAK0386153.1"/>
    </source>
</evidence>
<dbReference type="InterPro" id="IPR012334">
    <property type="entry name" value="Pectin_lyas_fold"/>
</dbReference>
<comment type="subcellular location">
    <subcellularLocation>
        <location evidence="4">Secreted</location>
    </subcellularLocation>
</comment>
<evidence type="ECO:0000313" key="9">
    <source>
        <dbReference type="Proteomes" id="UP001175261"/>
    </source>
</evidence>
<proteinExistence type="inferred from homology"/>
<feature type="signal peptide" evidence="6">
    <location>
        <begin position="1"/>
        <end position="22"/>
    </location>
</feature>
<dbReference type="GO" id="GO:0000272">
    <property type="term" value="P:polysaccharide catabolic process"/>
    <property type="evidence" value="ECO:0007669"/>
    <property type="project" value="UniProtKB-KW"/>
</dbReference>
<dbReference type="GO" id="GO:0005576">
    <property type="term" value="C:extracellular region"/>
    <property type="evidence" value="ECO:0007669"/>
    <property type="project" value="UniProtKB-SubCell"/>
</dbReference>
<dbReference type="GO" id="GO:0030248">
    <property type="term" value="F:cellulose binding"/>
    <property type="evidence" value="ECO:0007669"/>
    <property type="project" value="InterPro"/>
</dbReference>
<dbReference type="InterPro" id="IPR035971">
    <property type="entry name" value="CBD_sf"/>
</dbReference>
<dbReference type="AlphaFoldDB" id="A0AA39GF21"/>
<evidence type="ECO:0000259" key="7">
    <source>
        <dbReference type="PROSITE" id="PS51164"/>
    </source>
</evidence>
<comment type="similarity">
    <text evidence="1 4">Belongs to the polysaccharide lyase 1 family.</text>
</comment>
<protein>
    <recommendedName>
        <fullName evidence="7">CBM1 domain-containing protein</fullName>
    </recommendedName>
</protein>
<organism evidence="8 9">
    <name type="scientific">Sarocladium strictum</name>
    <name type="common">Black bundle disease fungus</name>
    <name type="synonym">Acremonium strictum</name>
    <dbReference type="NCBI Taxonomy" id="5046"/>
    <lineage>
        <taxon>Eukaryota</taxon>
        <taxon>Fungi</taxon>
        <taxon>Dikarya</taxon>
        <taxon>Ascomycota</taxon>
        <taxon>Pezizomycotina</taxon>
        <taxon>Sordariomycetes</taxon>
        <taxon>Hypocreomycetidae</taxon>
        <taxon>Hypocreales</taxon>
        <taxon>Sarocladiaceae</taxon>
        <taxon>Sarocladium</taxon>
    </lineage>
</organism>
<dbReference type="InterPro" id="IPR045032">
    <property type="entry name" value="PEL"/>
</dbReference>
<reference evidence="8" key="1">
    <citation type="submission" date="2022-10" db="EMBL/GenBank/DDBJ databases">
        <title>Determination and structural analysis of whole genome sequence of Sarocladium strictum F4-1.</title>
        <authorList>
            <person name="Hu L."/>
            <person name="Jiang Y."/>
        </authorList>
    </citation>
    <scope>NUCLEOTIDE SEQUENCE</scope>
    <source>
        <strain evidence="8">F4-1</strain>
    </source>
</reference>
<feature type="region of interest" description="Disordered" evidence="5">
    <location>
        <begin position="63"/>
        <end position="83"/>
    </location>
</feature>
<keyword evidence="3 4" id="KW-0456">Lyase</keyword>
<dbReference type="SUPFAM" id="SSF57180">
    <property type="entry name" value="Cellulose-binding domain"/>
    <property type="match status" value="1"/>
</dbReference>
<dbReference type="InterPro" id="IPR000254">
    <property type="entry name" value="CBD"/>
</dbReference>
<dbReference type="EMBL" id="JAPDFR010000005">
    <property type="protein sequence ID" value="KAK0386153.1"/>
    <property type="molecule type" value="Genomic_DNA"/>
</dbReference>
<gene>
    <name evidence="8" type="ORF">NLU13_5990</name>
</gene>
<keyword evidence="9" id="KW-1185">Reference proteome</keyword>
<dbReference type="PANTHER" id="PTHR31683">
    <property type="entry name" value="PECTATE LYASE 18-RELATED"/>
    <property type="match status" value="1"/>
</dbReference>
<dbReference type="Pfam" id="PF00734">
    <property type="entry name" value="CBM_1"/>
    <property type="match status" value="1"/>
</dbReference>
<comment type="caution">
    <text evidence="8">The sequence shown here is derived from an EMBL/GenBank/DDBJ whole genome shotgun (WGS) entry which is preliminary data.</text>
</comment>
<dbReference type="SUPFAM" id="SSF51126">
    <property type="entry name" value="Pectin lyase-like"/>
    <property type="match status" value="1"/>
</dbReference>
<keyword evidence="4" id="KW-0119">Carbohydrate metabolism</keyword>
<sequence>MMLTSQIVTVVLAFAATAYSQAQPWAQCGGSGWSGPTTCVSGWTCSASNEWYSQCVQGSSGGSGSGNSGGGGENNNGGGSSGGSVGNSCGSASVDQLVGFGAGTTGGGSGAGTTVTSCSALQSAISKGGVINISGTLSGCGSMRLVSGTTIKGVGSNSGLVGGGFRLIKISNVIIRNLQMRQAPAGADLIDIEESTKIWIDHNELSNDGIVGDKDYYDGLLDLKRAADQVTVSWNTFKDHWKGSLIGHSDSNGSQDRGKLRVTYHHNYWSNVNSRTPSVRFGTAHIYSSCYEDIPASGINSRMGAQVLVEHSSFTNVKKAIVTNLDSSEDGFATERNNVFSNSDRTITGASSFSPPYAYTADPANCICSLLKSQAGTGNF</sequence>
<accession>A0AA39GF21</accession>
<dbReference type="Proteomes" id="UP001175261">
    <property type="component" value="Unassembled WGS sequence"/>
</dbReference>
<feature type="domain" description="CBM1" evidence="7">
    <location>
        <begin position="20"/>
        <end position="56"/>
    </location>
</feature>
<evidence type="ECO:0000256" key="6">
    <source>
        <dbReference type="SAM" id="SignalP"/>
    </source>
</evidence>
<dbReference type="SMART" id="SM00656">
    <property type="entry name" value="Amb_all"/>
    <property type="match status" value="1"/>
</dbReference>
<dbReference type="PROSITE" id="PS51164">
    <property type="entry name" value="CBM1_2"/>
    <property type="match status" value="1"/>
</dbReference>
<dbReference type="PROSITE" id="PS00562">
    <property type="entry name" value="CBM1_1"/>
    <property type="match status" value="1"/>
</dbReference>
<keyword evidence="4" id="KW-0964">Secreted</keyword>
<dbReference type="Pfam" id="PF00544">
    <property type="entry name" value="Pectate_lyase_4"/>
    <property type="match status" value="1"/>
</dbReference>
<dbReference type="InterPro" id="IPR002022">
    <property type="entry name" value="Pec_lyase"/>
</dbReference>
<evidence type="ECO:0000256" key="4">
    <source>
        <dbReference type="RuleBase" id="RU361173"/>
    </source>
</evidence>
<keyword evidence="2 6" id="KW-0732">Signal</keyword>
<feature type="chain" id="PRO_5041349322" description="CBM1 domain-containing protein" evidence="6">
    <location>
        <begin position="23"/>
        <end position="380"/>
    </location>
</feature>
<dbReference type="GO" id="GO:0030570">
    <property type="term" value="F:pectate lyase activity"/>
    <property type="evidence" value="ECO:0007669"/>
    <property type="project" value="InterPro"/>
</dbReference>
<name>A0AA39GF21_SARSR</name>
<dbReference type="SMART" id="SM00236">
    <property type="entry name" value="fCBD"/>
    <property type="match status" value="1"/>
</dbReference>
<evidence type="ECO:0000256" key="1">
    <source>
        <dbReference type="ARBA" id="ARBA00010980"/>
    </source>
</evidence>
<evidence type="ECO:0000256" key="2">
    <source>
        <dbReference type="ARBA" id="ARBA00022729"/>
    </source>
</evidence>